<gene>
    <name evidence="5" type="ORF">B9T62_03370</name>
</gene>
<dbReference type="PROSITE" id="PS00894">
    <property type="entry name" value="HTH_DEOR_1"/>
    <property type="match status" value="1"/>
</dbReference>
<dbReference type="PANTHER" id="PTHR30363:SF44">
    <property type="entry name" value="AGA OPERON TRANSCRIPTIONAL REPRESSOR-RELATED"/>
    <property type="match status" value="1"/>
</dbReference>
<protein>
    <submittedName>
        <fullName evidence="5">DeoR family transcriptional regulator</fullName>
    </submittedName>
</protein>
<keyword evidence="1" id="KW-0805">Transcription regulation</keyword>
<name>A0A2Z2KMM5_9BACL</name>
<evidence type="ECO:0000256" key="2">
    <source>
        <dbReference type="ARBA" id="ARBA00023125"/>
    </source>
</evidence>
<keyword evidence="3" id="KW-0804">Transcription</keyword>
<dbReference type="GO" id="GO:0003677">
    <property type="term" value="F:DNA binding"/>
    <property type="evidence" value="ECO:0007669"/>
    <property type="project" value="UniProtKB-KW"/>
</dbReference>
<dbReference type="SUPFAM" id="SSF46785">
    <property type="entry name" value="Winged helix' DNA-binding domain"/>
    <property type="match status" value="1"/>
</dbReference>
<dbReference type="KEGG" id="pdh:B9T62_03370"/>
<dbReference type="Gene3D" id="3.40.50.1360">
    <property type="match status" value="1"/>
</dbReference>
<organism evidence="5 6">
    <name type="scientific">Paenibacillus donghaensis</name>
    <dbReference type="NCBI Taxonomy" id="414771"/>
    <lineage>
        <taxon>Bacteria</taxon>
        <taxon>Bacillati</taxon>
        <taxon>Bacillota</taxon>
        <taxon>Bacilli</taxon>
        <taxon>Bacillales</taxon>
        <taxon>Paenibacillaceae</taxon>
        <taxon>Paenibacillus</taxon>
    </lineage>
</organism>
<dbReference type="InterPro" id="IPR037171">
    <property type="entry name" value="NagB/RpiA_transferase-like"/>
</dbReference>
<dbReference type="InterPro" id="IPR014036">
    <property type="entry name" value="DeoR-like_C"/>
</dbReference>
<evidence type="ECO:0000256" key="3">
    <source>
        <dbReference type="ARBA" id="ARBA00023163"/>
    </source>
</evidence>
<dbReference type="InterPro" id="IPR036390">
    <property type="entry name" value="WH_DNA-bd_sf"/>
</dbReference>
<dbReference type="EMBL" id="CP021780">
    <property type="protein sequence ID" value="ASA19928.1"/>
    <property type="molecule type" value="Genomic_DNA"/>
</dbReference>
<reference evidence="5 6" key="1">
    <citation type="submission" date="2017-06" db="EMBL/GenBank/DDBJ databases">
        <title>Complete genome sequence of Paenibacillus donghaensis KCTC 13049T isolated from East Sea sediment, South Korea.</title>
        <authorList>
            <person name="Jung B.K."/>
            <person name="Hong S.-J."/>
            <person name="Shin J.-H."/>
        </authorList>
    </citation>
    <scope>NUCLEOTIDE SEQUENCE [LARGE SCALE GENOMIC DNA]</scope>
    <source>
        <strain evidence="5 6">KCTC 13049</strain>
    </source>
</reference>
<dbReference type="Pfam" id="PF08220">
    <property type="entry name" value="HTH_DeoR"/>
    <property type="match status" value="1"/>
</dbReference>
<dbReference type="PROSITE" id="PS51000">
    <property type="entry name" value="HTH_DEOR_2"/>
    <property type="match status" value="1"/>
</dbReference>
<dbReference type="AlphaFoldDB" id="A0A2Z2KMM5"/>
<feature type="domain" description="HTH deoR-type" evidence="4">
    <location>
        <begin position="3"/>
        <end position="58"/>
    </location>
</feature>
<keyword evidence="2" id="KW-0238">DNA-binding</keyword>
<evidence type="ECO:0000256" key="1">
    <source>
        <dbReference type="ARBA" id="ARBA00023015"/>
    </source>
</evidence>
<dbReference type="PRINTS" id="PR00037">
    <property type="entry name" value="HTHLACR"/>
</dbReference>
<dbReference type="SMART" id="SM00420">
    <property type="entry name" value="HTH_DEOR"/>
    <property type="match status" value="1"/>
</dbReference>
<dbReference type="InterPro" id="IPR036388">
    <property type="entry name" value="WH-like_DNA-bd_sf"/>
</dbReference>
<dbReference type="PANTHER" id="PTHR30363">
    <property type="entry name" value="HTH-TYPE TRANSCRIPTIONAL REGULATOR SRLR-RELATED"/>
    <property type="match status" value="1"/>
</dbReference>
<dbReference type="Pfam" id="PF00455">
    <property type="entry name" value="DeoRC"/>
    <property type="match status" value="1"/>
</dbReference>
<evidence type="ECO:0000313" key="6">
    <source>
        <dbReference type="Proteomes" id="UP000249890"/>
    </source>
</evidence>
<dbReference type="SUPFAM" id="SSF100950">
    <property type="entry name" value="NagB/RpiA/CoA transferase-like"/>
    <property type="match status" value="1"/>
</dbReference>
<accession>A0A2Z2KMM5</accession>
<dbReference type="OrthoDB" id="9797223at2"/>
<dbReference type="Proteomes" id="UP000249890">
    <property type="component" value="Chromosome"/>
</dbReference>
<dbReference type="SMART" id="SM01134">
    <property type="entry name" value="DeoRC"/>
    <property type="match status" value="1"/>
</dbReference>
<dbReference type="Gene3D" id="1.10.10.10">
    <property type="entry name" value="Winged helix-like DNA-binding domain superfamily/Winged helix DNA-binding domain"/>
    <property type="match status" value="1"/>
</dbReference>
<dbReference type="GO" id="GO:0003700">
    <property type="term" value="F:DNA-binding transcription factor activity"/>
    <property type="evidence" value="ECO:0007669"/>
    <property type="project" value="InterPro"/>
</dbReference>
<dbReference type="InterPro" id="IPR018356">
    <property type="entry name" value="Tscrpt_reg_HTH_DeoR_CS"/>
</dbReference>
<proteinExistence type="predicted"/>
<keyword evidence="6" id="KW-1185">Reference proteome</keyword>
<dbReference type="InterPro" id="IPR050313">
    <property type="entry name" value="Carb_Metab_HTH_regulators"/>
</dbReference>
<dbReference type="RefSeq" id="WP_087913951.1">
    <property type="nucleotide sequence ID" value="NZ_CP021780.1"/>
</dbReference>
<dbReference type="InterPro" id="IPR001034">
    <property type="entry name" value="DeoR_HTH"/>
</dbReference>
<evidence type="ECO:0000313" key="5">
    <source>
        <dbReference type="EMBL" id="ASA19928.1"/>
    </source>
</evidence>
<evidence type="ECO:0000259" key="4">
    <source>
        <dbReference type="PROSITE" id="PS51000"/>
    </source>
</evidence>
<sequence>MKAFERRDLIINELYRHKKVHVADLAQKFNVSEETIRRDLDKLDKEGLAKKNYGGAILNAQTNEDPSYSSRHQVNIQAKRSIASLVLELINDGDSLMTDTSSTAFEALRTIIEHRSKLTVITNSLVVLSEFQHAGQTLISTGGILGPETSSFVGRNASQTIQKYHVDVAIFSCKALSMNAGLCDSNEGESELKVLMQQQANKVILLVDHSKFDRIAFIKLFSFDKVDYIVTDQKPSEEWIEFLGNYQVSLIYPAAE</sequence>